<keyword evidence="5" id="KW-1185">Reference proteome</keyword>
<accession>A0A8S1R046</accession>
<organism evidence="4 5">
    <name type="scientific">Paramecium sonneborni</name>
    <dbReference type="NCBI Taxonomy" id="65129"/>
    <lineage>
        <taxon>Eukaryota</taxon>
        <taxon>Sar</taxon>
        <taxon>Alveolata</taxon>
        <taxon>Ciliophora</taxon>
        <taxon>Intramacronucleata</taxon>
        <taxon>Oligohymenophorea</taxon>
        <taxon>Peniculida</taxon>
        <taxon>Parameciidae</taxon>
        <taxon>Paramecium</taxon>
    </lineage>
</organism>
<evidence type="ECO:0000313" key="4">
    <source>
        <dbReference type="EMBL" id="CAD8121406.1"/>
    </source>
</evidence>
<feature type="domain" description="Trichohyalin-plectin-homology" evidence="3">
    <location>
        <begin position="108"/>
        <end position="452"/>
    </location>
</feature>
<keyword evidence="1 2" id="KW-0175">Coiled coil</keyword>
<dbReference type="OrthoDB" id="331765at2759"/>
<evidence type="ECO:0000313" key="5">
    <source>
        <dbReference type="Proteomes" id="UP000692954"/>
    </source>
</evidence>
<proteinExistence type="predicted"/>
<sequence length="469" mass="57553">MSVRRVQSAVASSKQTTAVIPLSELKRMQDHITVYHQDTPEKFELHKLSQDRVKNWNNTLKQNKVQKDRTKFERFKQDEEERRKIDEDERRYQALVKQQILEKANKQIYENNERIRQFQSKMLVVDALQEREGQKQIKEMQKLLEKEREKVQYEQMLEIQAEKDFQEKKKQQELQEKKKQQHDMLKKQHEIMRDKFIKQVQEEKIEGELMKAKVQADLEEEQRIAKQKKDKIMENQQLLIQGNEILKKQREIEKQKLLEEEKKIEEHAQKKERVLEIRKIRDEQRKAEKQAQRQKLIDAQTEKLKKQKEQQEKLLNKNIKEAEIKAEEVEQMKKEQRRKLQSAISYSHKVKMEVKQQQEEEEKRLNQEFQQYWINRNKELHEQELREKMEIRKKNQELKDFHHQQANQRTEKRTKDIIQDFDERDKCLARLDNQDKEFDEWAAQIVKRYQAEGKNTDILMKELKQFKYK</sequence>
<name>A0A8S1R046_9CILI</name>
<dbReference type="InterPro" id="IPR043597">
    <property type="entry name" value="TPH_dom"/>
</dbReference>
<dbReference type="PANTHER" id="PTHR28663:SF1">
    <property type="entry name" value="CILIA- AND FLAGELLA- ASSOCIATED PROTEIN 210"/>
    <property type="match status" value="1"/>
</dbReference>
<dbReference type="AlphaFoldDB" id="A0A8S1R046"/>
<gene>
    <name evidence="4" type="ORF">PSON_ATCC_30995.1.T1320057</name>
</gene>
<dbReference type="PANTHER" id="PTHR28663">
    <property type="entry name" value="COILED-COIL DOMAIN-CONTAINING PROTEIN 173"/>
    <property type="match status" value="1"/>
</dbReference>
<evidence type="ECO:0000259" key="3">
    <source>
        <dbReference type="Pfam" id="PF13868"/>
    </source>
</evidence>
<dbReference type="Pfam" id="PF13868">
    <property type="entry name" value="TPH"/>
    <property type="match status" value="1"/>
</dbReference>
<dbReference type="Proteomes" id="UP000692954">
    <property type="component" value="Unassembled WGS sequence"/>
</dbReference>
<dbReference type="EMBL" id="CAJJDN010000132">
    <property type="protein sequence ID" value="CAD8121406.1"/>
    <property type="molecule type" value="Genomic_DNA"/>
</dbReference>
<protein>
    <recommendedName>
        <fullName evidence="3">Trichohyalin-plectin-homology domain-containing protein</fullName>
    </recommendedName>
</protein>
<evidence type="ECO:0000256" key="2">
    <source>
        <dbReference type="SAM" id="Coils"/>
    </source>
</evidence>
<feature type="coiled-coil region" evidence="2">
    <location>
        <begin position="78"/>
        <end position="371"/>
    </location>
</feature>
<reference evidence="4" key="1">
    <citation type="submission" date="2021-01" db="EMBL/GenBank/DDBJ databases">
        <authorList>
            <consortium name="Genoscope - CEA"/>
            <person name="William W."/>
        </authorList>
    </citation>
    <scope>NUCLEOTIDE SEQUENCE</scope>
</reference>
<evidence type="ECO:0000256" key="1">
    <source>
        <dbReference type="ARBA" id="ARBA00023054"/>
    </source>
</evidence>
<dbReference type="InterPro" id="IPR039986">
    <property type="entry name" value="CFAP210"/>
</dbReference>
<comment type="caution">
    <text evidence="4">The sequence shown here is derived from an EMBL/GenBank/DDBJ whole genome shotgun (WGS) entry which is preliminary data.</text>
</comment>